<dbReference type="InterPro" id="IPR007848">
    <property type="entry name" value="Small_mtfrase_dom"/>
</dbReference>
<keyword evidence="3 5" id="KW-0949">S-adenosyl-L-methionine</keyword>
<evidence type="ECO:0000259" key="7">
    <source>
        <dbReference type="Pfam" id="PF17827"/>
    </source>
</evidence>
<dbReference type="InterPro" id="IPR050320">
    <property type="entry name" value="N5-glutamine_MTase"/>
</dbReference>
<dbReference type="AlphaFoldDB" id="A0A7W6J725"/>
<comment type="function">
    <text evidence="5">Methylates the class 1 translation termination release factors RF1/PrfA and RF2/PrfB on the glutamine residue of the universally conserved GGQ motif.</text>
</comment>
<evidence type="ECO:0000256" key="1">
    <source>
        <dbReference type="ARBA" id="ARBA00022603"/>
    </source>
</evidence>
<dbReference type="EC" id="2.1.1.297" evidence="5"/>
<accession>A0A7W6J725</accession>
<evidence type="ECO:0000259" key="6">
    <source>
        <dbReference type="Pfam" id="PF05175"/>
    </source>
</evidence>
<feature type="binding site" evidence="5">
    <location>
        <position position="150"/>
    </location>
    <ligand>
        <name>S-adenosyl-L-methionine</name>
        <dbReference type="ChEBI" id="CHEBI:59789"/>
    </ligand>
</feature>
<feature type="binding site" evidence="5">
    <location>
        <begin position="193"/>
        <end position="196"/>
    </location>
    <ligand>
        <name>substrate</name>
    </ligand>
</feature>
<name>A0A7W6J725_9HYPH</name>
<dbReference type="GO" id="GO:0032259">
    <property type="term" value="P:methylation"/>
    <property type="evidence" value="ECO:0007669"/>
    <property type="project" value="UniProtKB-KW"/>
</dbReference>
<comment type="catalytic activity">
    <reaction evidence="4 5">
        <text>L-glutaminyl-[peptide chain release factor] + S-adenosyl-L-methionine = N(5)-methyl-L-glutaminyl-[peptide chain release factor] + S-adenosyl-L-homocysteine + H(+)</text>
        <dbReference type="Rhea" id="RHEA:42896"/>
        <dbReference type="Rhea" id="RHEA-COMP:10271"/>
        <dbReference type="Rhea" id="RHEA-COMP:10272"/>
        <dbReference type="ChEBI" id="CHEBI:15378"/>
        <dbReference type="ChEBI" id="CHEBI:30011"/>
        <dbReference type="ChEBI" id="CHEBI:57856"/>
        <dbReference type="ChEBI" id="CHEBI:59789"/>
        <dbReference type="ChEBI" id="CHEBI:61891"/>
        <dbReference type="EC" id="2.1.1.297"/>
    </reaction>
</comment>
<organism evidence="8 9">
    <name type="scientific">Gellertiella hungarica</name>
    <dbReference type="NCBI Taxonomy" id="1572859"/>
    <lineage>
        <taxon>Bacteria</taxon>
        <taxon>Pseudomonadati</taxon>
        <taxon>Pseudomonadota</taxon>
        <taxon>Alphaproteobacteria</taxon>
        <taxon>Hyphomicrobiales</taxon>
        <taxon>Rhizobiaceae</taxon>
        <taxon>Gellertiella</taxon>
    </lineage>
</organism>
<dbReference type="Pfam" id="PF17827">
    <property type="entry name" value="PrmC_N"/>
    <property type="match status" value="1"/>
</dbReference>
<reference evidence="8 9" key="1">
    <citation type="submission" date="2020-08" db="EMBL/GenBank/DDBJ databases">
        <title>Genomic Encyclopedia of Type Strains, Phase IV (KMG-IV): sequencing the most valuable type-strain genomes for metagenomic binning, comparative biology and taxonomic classification.</title>
        <authorList>
            <person name="Goeker M."/>
        </authorList>
    </citation>
    <scope>NUCLEOTIDE SEQUENCE [LARGE SCALE GENOMIC DNA]</scope>
    <source>
        <strain evidence="8 9">DSM 29853</strain>
    </source>
</reference>
<evidence type="ECO:0000256" key="5">
    <source>
        <dbReference type="HAMAP-Rule" id="MF_02126"/>
    </source>
</evidence>
<comment type="caution">
    <text evidence="8">The sequence shown here is derived from an EMBL/GenBank/DDBJ whole genome shotgun (WGS) entry which is preliminary data.</text>
</comment>
<keyword evidence="1 5" id="KW-0489">Methyltransferase</keyword>
<dbReference type="InterPro" id="IPR004556">
    <property type="entry name" value="HemK-like"/>
</dbReference>
<dbReference type="NCBIfam" id="TIGR00536">
    <property type="entry name" value="hemK_fam"/>
    <property type="match status" value="1"/>
</dbReference>
<keyword evidence="2 5" id="KW-0808">Transferase</keyword>
<feature type="binding site" evidence="5">
    <location>
        <begin position="127"/>
        <end position="131"/>
    </location>
    <ligand>
        <name>S-adenosyl-L-methionine</name>
        <dbReference type="ChEBI" id="CHEBI:59789"/>
    </ligand>
</feature>
<dbReference type="PROSITE" id="PS00092">
    <property type="entry name" value="N6_MTASE"/>
    <property type="match status" value="1"/>
</dbReference>
<dbReference type="PANTHER" id="PTHR18895">
    <property type="entry name" value="HEMK METHYLTRANSFERASE"/>
    <property type="match status" value="1"/>
</dbReference>
<dbReference type="SUPFAM" id="SSF53335">
    <property type="entry name" value="S-adenosyl-L-methionine-dependent methyltransferases"/>
    <property type="match status" value="1"/>
</dbReference>
<dbReference type="InterPro" id="IPR019874">
    <property type="entry name" value="RF_methyltr_PrmC"/>
</dbReference>
<dbReference type="InterPro" id="IPR040758">
    <property type="entry name" value="PrmC_N"/>
</dbReference>
<dbReference type="Proteomes" id="UP000528286">
    <property type="component" value="Unassembled WGS sequence"/>
</dbReference>
<evidence type="ECO:0000313" key="9">
    <source>
        <dbReference type="Proteomes" id="UP000528286"/>
    </source>
</evidence>
<dbReference type="NCBIfam" id="TIGR03534">
    <property type="entry name" value="RF_mod_PrmC"/>
    <property type="match status" value="1"/>
</dbReference>
<evidence type="ECO:0000256" key="3">
    <source>
        <dbReference type="ARBA" id="ARBA00022691"/>
    </source>
</evidence>
<dbReference type="HAMAP" id="MF_02126">
    <property type="entry name" value="RF_methyltr_PrmC"/>
    <property type="match status" value="1"/>
</dbReference>
<feature type="binding site" evidence="5">
    <location>
        <position position="179"/>
    </location>
    <ligand>
        <name>S-adenosyl-L-methionine</name>
        <dbReference type="ChEBI" id="CHEBI:59789"/>
    </ligand>
</feature>
<dbReference type="CDD" id="cd02440">
    <property type="entry name" value="AdoMet_MTases"/>
    <property type="match status" value="1"/>
</dbReference>
<feature type="domain" description="Methyltransferase small" evidence="6">
    <location>
        <begin position="119"/>
        <end position="196"/>
    </location>
</feature>
<evidence type="ECO:0000313" key="8">
    <source>
        <dbReference type="EMBL" id="MBB4065091.1"/>
    </source>
</evidence>
<dbReference type="GO" id="GO:0003676">
    <property type="term" value="F:nucleic acid binding"/>
    <property type="evidence" value="ECO:0007669"/>
    <property type="project" value="InterPro"/>
</dbReference>
<proteinExistence type="inferred from homology"/>
<feature type="domain" description="Release factor glutamine methyltransferase N-terminal" evidence="7">
    <location>
        <begin position="9"/>
        <end position="78"/>
    </location>
</feature>
<dbReference type="InterPro" id="IPR029063">
    <property type="entry name" value="SAM-dependent_MTases_sf"/>
</dbReference>
<dbReference type="RefSeq" id="WP_183366403.1">
    <property type="nucleotide sequence ID" value="NZ_JACIEZ010000004.1"/>
</dbReference>
<evidence type="ECO:0000256" key="4">
    <source>
        <dbReference type="ARBA" id="ARBA00048391"/>
    </source>
</evidence>
<dbReference type="GO" id="GO:0102559">
    <property type="term" value="F:peptide chain release factor N(5)-glutamine methyltransferase activity"/>
    <property type="evidence" value="ECO:0007669"/>
    <property type="project" value="UniProtKB-EC"/>
</dbReference>
<gene>
    <name evidence="5" type="primary">prmC</name>
    <name evidence="8" type="ORF">GGR23_002292</name>
</gene>
<feature type="binding site" evidence="5">
    <location>
        <position position="193"/>
    </location>
    <ligand>
        <name>S-adenosyl-L-methionine</name>
        <dbReference type="ChEBI" id="CHEBI:59789"/>
    </ligand>
</feature>
<dbReference type="Pfam" id="PF05175">
    <property type="entry name" value="MTS"/>
    <property type="match status" value="1"/>
</dbReference>
<dbReference type="Gene3D" id="3.40.50.150">
    <property type="entry name" value="Vaccinia Virus protein VP39"/>
    <property type="match status" value="1"/>
</dbReference>
<keyword evidence="9" id="KW-1185">Reference proteome</keyword>
<dbReference type="EMBL" id="JACIEZ010000004">
    <property type="protein sequence ID" value="MBB4065091.1"/>
    <property type="molecule type" value="Genomic_DNA"/>
</dbReference>
<sequence>MSGLTLSALLAHTRKRFLDAGLTDPSADARLLIGGLLDIAPTALVTDPSRPISEDEARRVDQAVRRRLMREPVHRILGRREFFGLELLLSSETLEPRPDTEILVDHVLPHLERIAALGNRPRFIDFGTGTGAIALALLSQCPDAEAVAVDISEDALKTAERNARQLGLGDRFQPLLSDWAEKVEGTFDAIVSNPPYIPSRVIEDLDPEVRLHDPTRALDGGEDGLDAYRILARQTGPLLRPNGIVALEIGYDQKIPVTALFEQAGFQLEAAARDYGGNDRVLVFSMP</sequence>
<comment type="similarity">
    <text evidence="5">Belongs to the protein N5-glutamine methyltransferase family. PrmC subfamily.</text>
</comment>
<protein>
    <recommendedName>
        <fullName evidence="5">Release factor glutamine methyltransferase</fullName>
        <shortName evidence="5">RF MTase</shortName>
        <ecNumber evidence="5">2.1.1.297</ecNumber>
    </recommendedName>
    <alternativeName>
        <fullName evidence="5">N5-glutamine methyltransferase PrmC</fullName>
    </alternativeName>
    <alternativeName>
        <fullName evidence="5">Protein-(glutamine-N5) MTase PrmC</fullName>
    </alternativeName>
    <alternativeName>
        <fullName evidence="5">Protein-glutamine N-methyltransferase PrmC</fullName>
    </alternativeName>
</protein>
<dbReference type="Gene3D" id="1.10.8.10">
    <property type="entry name" value="DNA helicase RuvA subunit, C-terminal domain"/>
    <property type="match status" value="1"/>
</dbReference>
<dbReference type="PANTHER" id="PTHR18895:SF74">
    <property type="entry name" value="MTRF1L RELEASE FACTOR GLUTAMINE METHYLTRANSFERASE"/>
    <property type="match status" value="1"/>
</dbReference>
<evidence type="ECO:0000256" key="2">
    <source>
        <dbReference type="ARBA" id="ARBA00022679"/>
    </source>
</evidence>
<dbReference type="InterPro" id="IPR002052">
    <property type="entry name" value="DNA_methylase_N6_adenine_CS"/>
</dbReference>